<reference evidence="2" key="2">
    <citation type="submission" date="2021-03" db="UniProtKB">
        <authorList>
            <consortium name="EnsemblPlants"/>
        </authorList>
    </citation>
    <scope>IDENTIFICATION</scope>
</reference>
<dbReference type="EnsemblPlants" id="evm.model.04.1180">
    <property type="protein sequence ID" value="cds.evm.model.04.1180"/>
    <property type="gene ID" value="evm.TU.04.1180"/>
</dbReference>
<keyword evidence="3" id="KW-1185">Reference proteome</keyword>
<sequence>MRRGNQIDTTDLMAMDPNVYTPANPRDLATTDPTLTNPQPPTGPQIVGQGVTTPLAGFTLGVQETRTTSTRTEQTTPSIEIHLLQTLKGQSLMTPSYRTFELH</sequence>
<organism evidence="2 3">
    <name type="scientific">Cannabis sativa</name>
    <name type="common">Hemp</name>
    <name type="synonym">Marijuana</name>
    <dbReference type="NCBI Taxonomy" id="3483"/>
    <lineage>
        <taxon>Eukaryota</taxon>
        <taxon>Viridiplantae</taxon>
        <taxon>Streptophyta</taxon>
        <taxon>Embryophyta</taxon>
        <taxon>Tracheophyta</taxon>
        <taxon>Spermatophyta</taxon>
        <taxon>Magnoliopsida</taxon>
        <taxon>eudicotyledons</taxon>
        <taxon>Gunneridae</taxon>
        <taxon>Pentapetalae</taxon>
        <taxon>rosids</taxon>
        <taxon>fabids</taxon>
        <taxon>Rosales</taxon>
        <taxon>Cannabaceae</taxon>
        <taxon>Cannabis</taxon>
    </lineage>
</organism>
<dbReference type="Proteomes" id="UP000596661">
    <property type="component" value="Chromosome 4"/>
</dbReference>
<reference evidence="2" key="1">
    <citation type="submission" date="2018-11" db="EMBL/GenBank/DDBJ databases">
        <authorList>
            <person name="Grassa J C."/>
        </authorList>
    </citation>
    <scope>NUCLEOTIDE SEQUENCE [LARGE SCALE GENOMIC DNA]</scope>
</reference>
<protein>
    <submittedName>
        <fullName evidence="2">Uncharacterized protein</fullName>
    </submittedName>
</protein>
<dbReference type="Gramene" id="evm.model.04.1180">
    <property type="protein sequence ID" value="cds.evm.model.04.1180"/>
    <property type="gene ID" value="evm.TU.04.1180"/>
</dbReference>
<evidence type="ECO:0000256" key="1">
    <source>
        <dbReference type="SAM" id="MobiDB-lite"/>
    </source>
</evidence>
<evidence type="ECO:0000313" key="3">
    <source>
        <dbReference type="Proteomes" id="UP000596661"/>
    </source>
</evidence>
<dbReference type="EMBL" id="UZAU01000376">
    <property type="status" value="NOT_ANNOTATED_CDS"/>
    <property type="molecule type" value="Genomic_DNA"/>
</dbReference>
<feature type="region of interest" description="Disordered" evidence="1">
    <location>
        <begin position="1"/>
        <end position="51"/>
    </location>
</feature>
<accession>A0A803PC22</accession>
<proteinExistence type="predicted"/>
<dbReference type="AlphaFoldDB" id="A0A803PC22"/>
<name>A0A803PC22_CANSA</name>
<evidence type="ECO:0000313" key="2">
    <source>
        <dbReference type="EnsemblPlants" id="cds.evm.model.04.1180"/>
    </source>
</evidence>